<dbReference type="SUPFAM" id="SSF48452">
    <property type="entry name" value="TPR-like"/>
    <property type="match status" value="1"/>
</dbReference>
<dbReference type="Pfam" id="PF00931">
    <property type="entry name" value="NB-ARC"/>
    <property type="match status" value="1"/>
</dbReference>
<feature type="non-terminal residue" evidence="2">
    <location>
        <position position="902"/>
    </location>
</feature>
<dbReference type="InterPro" id="IPR002182">
    <property type="entry name" value="NB-ARC"/>
</dbReference>
<dbReference type="EMBL" id="KV745309">
    <property type="protein sequence ID" value="OCK75506.1"/>
    <property type="molecule type" value="Genomic_DNA"/>
</dbReference>
<dbReference type="PANTHER" id="PTHR46082:SF6">
    <property type="entry name" value="AAA+ ATPASE DOMAIN-CONTAINING PROTEIN-RELATED"/>
    <property type="match status" value="1"/>
</dbReference>
<keyword evidence="3" id="KW-1185">Reference proteome</keyword>
<dbReference type="SUPFAM" id="SSF52540">
    <property type="entry name" value="P-loop containing nucleoside triphosphate hydrolases"/>
    <property type="match status" value="1"/>
</dbReference>
<dbReference type="GO" id="GO:0003824">
    <property type="term" value="F:catalytic activity"/>
    <property type="evidence" value="ECO:0007669"/>
    <property type="project" value="InterPro"/>
</dbReference>
<dbReference type="SMART" id="SM00382">
    <property type="entry name" value="AAA"/>
    <property type="match status" value="1"/>
</dbReference>
<dbReference type="Pfam" id="PF13424">
    <property type="entry name" value="TPR_12"/>
    <property type="match status" value="1"/>
</dbReference>
<dbReference type="SUPFAM" id="SSF53167">
    <property type="entry name" value="Purine and uridine phosphorylases"/>
    <property type="match status" value="1"/>
</dbReference>
<dbReference type="Gene3D" id="3.40.50.1580">
    <property type="entry name" value="Nucleoside phosphorylase domain"/>
    <property type="match status" value="1"/>
</dbReference>
<dbReference type="GO" id="GO:0043531">
    <property type="term" value="F:ADP binding"/>
    <property type="evidence" value="ECO:0007669"/>
    <property type="project" value="InterPro"/>
</dbReference>
<dbReference type="InterPro" id="IPR053137">
    <property type="entry name" value="NLR-like"/>
</dbReference>
<protein>
    <submittedName>
        <fullName evidence="2">Putative kinesin light chain</fullName>
    </submittedName>
</protein>
<dbReference type="Gene3D" id="1.25.40.10">
    <property type="entry name" value="Tetratricopeptide repeat domain"/>
    <property type="match status" value="1"/>
</dbReference>
<dbReference type="OrthoDB" id="626167at2759"/>
<evidence type="ECO:0000313" key="3">
    <source>
        <dbReference type="Proteomes" id="UP000250266"/>
    </source>
</evidence>
<evidence type="ECO:0000259" key="1">
    <source>
        <dbReference type="SMART" id="SM00382"/>
    </source>
</evidence>
<dbReference type="Pfam" id="PF13374">
    <property type="entry name" value="TPR_10"/>
    <property type="match status" value="1"/>
</dbReference>
<dbReference type="PANTHER" id="PTHR46082">
    <property type="entry name" value="ATP/GTP-BINDING PROTEIN-RELATED"/>
    <property type="match status" value="1"/>
</dbReference>
<proteinExistence type="predicted"/>
<dbReference type="Proteomes" id="UP000250266">
    <property type="component" value="Unassembled WGS sequence"/>
</dbReference>
<dbReference type="InterPro" id="IPR011990">
    <property type="entry name" value="TPR-like_helical_dom_sf"/>
</dbReference>
<dbReference type="GO" id="GO:0009116">
    <property type="term" value="P:nucleoside metabolic process"/>
    <property type="evidence" value="ECO:0007669"/>
    <property type="project" value="InterPro"/>
</dbReference>
<accession>A0A8E2E1M2</accession>
<evidence type="ECO:0000313" key="2">
    <source>
        <dbReference type="EMBL" id="OCK75506.1"/>
    </source>
</evidence>
<reference evidence="2 3" key="1">
    <citation type="journal article" date="2016" name="Nat. Commun.">
        <title>Ectomycorrhizal ecology is imprinted in the genome of the dominant symbiotic fungus Cenococcum geophilum.</title>
        <authorList>
            <consortium name="DOE Joint Genome Institute"/>
            <person name="Peter M."/>
            <person name="Kohler A."/>
            <person name="Ohm R.A."/>
            <person name="Kuo A."/>
            <person name="Krutzmann J."/>
            <person name="Morin E."/>
            <person name="Arend M."/>
            <person name="Barry K.W."/>
            <person name="Binder M."/>
            <person name="Choi C."/>
            <person name="Clum A."/>
            <person name="Copeland A."/>
            <person name="Grisel N."/>
            <person name="Haridas S."/>
            <person name="Kipfer T."/>
            <person name="LaButti K."/>
            <person name="Lindquist E."/>
            <person name="Lipzen A."/>
            <person name="Maire R."/>
            <person name="Meier B."/>
            <person name="Mihaltcheva S."/>
            <person name="Molinier V."/>
            <person name="Murat C."/>
            <person name="Poggeler S."/>
            <person name="Quandt C.A."/>
            <person name="Sperisen C."/>
            <person name="Tritt A."/>
            <person name="Tisserant E."/>
            <person name="Crous P.W."/>
            <person name="Henrissat B."/>
            <person name="Nehls U."/>
            <person name="Egli S."/>
            <person name="Spatafora J.W."/>
            <person name="Grigoriev I.V."/>
            <person name="Martin F.M."/>
        </authorList>
    </citation>
    <scope>NUCLEOTIDE SEQUENCE [LARGE SCALE GENOMIC DNA]</scope>
    <source>
        <strain evidence="2 3">CBS 459.81</strain>
    </source>
</reference>
<name>A0A8E2E1M2_9PEZI</name>
<dbReference type="Gene3D" id="3.40.50.300">
    <property type="entry name" value="P-loop containing nucleotide triphosphate hydrolases"/>
    <property type="match status" value="1"/>
</dbReference>
<organism evidence="2 3">
    <name type="scientific">Lepidopterella palustris CBS 459.81</name>
    <dbReference type="NCBI Taxonomy" id="1314670"/>
    <lineage>
        <taxon>Eukaryota</taxon>
        <taxon>Fungi</taxon>
        <taxon>Dikarya</taxon>
        <taxon>Ascomycota</taxon>
        <taxon>Pezizomycotina</taxon>
        <taxon>Dothideomycetes</taxon>
        <taxon>Pleosporomycetidae</taxon>
        <taxon>Mytilinidiales</taxon>
        <taxon>Argynnaceae</taxon>
        <taxon>Lepidopterella</taxon>
    </lineage>
</organism>
<feature type="domain" description="AAA+ ATPase" evidence="1">
    <location>
        <begin position="402"/>
        <end position="550"/>
    </location>
</feature>
<sequence length="902" mass="101258">MDKPRRPRDRNDFDIAIICALTIESDAVEALFDEIWEGDCAYGKAPTDPNFYTTGRIGVHNVVLAFMPSMGKGTSASVAANFRSSFPRITLGLVVGICGGVPIGTDKKEILLGDIIISTGLVQYDFGRQYPENFVIKDTLEDSLGRPNSEIRSFLKKMAGFRSRQLLANRTSTFLDELCNKEGLQESKYPGADEDKLYEPTYRHKHQGLTSCTICAECKGSQDKVCEDALRLFCSELGCSDDRQVPRNRLRNAEPTATSGTSKCEAVEAQMPLIHFGRIASGDMVMKSGSHRDEVASVEEVVAFEMEGAGVWDNFPTIVIKGVCDYADSHKNKRWQGYAAAAAAACTKALLKEWTITDKREHSVDHSIPRYHWTVPFERNAHFVGCDSQIKELEAKLFAEDRCQKVAIYGLGGVGKTQVALELAYRTREAHPDYSIFWIPANSVEKFEQACLEIGQLLQIPGISEENTDVKQLVKQKLSQETTGCWLLILDNADDADVWFKETSNGPQPTRLIDYLPRSNKGSLVFTTRDRKSALRMAPACDIIEIHQMDETVATDLLKELLLYPNIADDRKIRVELLDRLAYLPLAIVQAAAYINANDLSVLEYLSLFEDTEESIVEVLSEDFEDGGRYKESKNPVATTWLISFEQIRNRDSLAAEYLSYMSCLDANKIPKSLLPPAQPNKRVVEAVGTLVAYSFITKRDVDVSPYQSSTVDQFFDLHRLVHLATRNWLRIGGSLGRWTDIAVTRLAEVFPSDDHRNKVIWAAYLPHAHYVLKSGTMVQDTKERMTLLQKVGLCLLAEGRYSEAEASFLQVLEIRKKVLGQEHPDTLISMANLASTYGNQGRWKEAEELDVQIIETSSRVLGEEHPSTLTSMANLALTFWNQGRWKEAEELNVPVIERRKR</sequence>
<dbReference type="InterPro" id="IPR035994">
    <property type="entry name" value="Nucleoside_phosphorylase_sf"/>
</dbReference>
<gene>
    <name evidence="2" type="ORF">K432DRAFT_429374</name>
</gene>
<dbReference type="InterPro" id="IPR003593">
    <property type="entry name" value="AAA+_ATPase"/>
</dbReference>
<dbReference type="AlphaFoldDB" id="A0A8E2E1M2"/>
<dbReference type="InterPro" id="IPR027417">
    <property type="entry name" value="P-loop_NTPase"/>
</dbReference>